<evidence type="ECO:0000313" key="15">
    <source>
        <dbReference type="Proteomes" id="UP000243488"/>
    </source>
</evidence>
<evidence type="ECO:0000256" key="1">
    <source>
        <dbReference type="ARBA" id="ARBA00004429"/>
    </source>
</evidence>
<evidence type="ECO:0000313" key="14">
    <source>
        <dbReference type="EMBL" id="AQZ95917.1"/>
    </source>
</evidence>
<keyword evidence="6 10" id="KW-0472">Membrane</keyword>
<evidence type="ECO:0000256" key="9">
    <source>
        <dbReference type="PROSITE-ProRule" id="PRU00284"/>
    </source>
</evidence>
<proteinExistence type="inferred from homology"/>
<feature type="transmembrane region" description="Helical" evidence="10">
    <location>
        <begin position="12"/>
        <end position="34"/>
    </location>
</feature>
<dbReference type="Pfam" id="PF00015">
    <property type="entry name" value="MCPsignal"/>
    <property type="match status" value="1"/>
</dbReference>
<keyword evidence="3" id="KW-1003">Cell membrane</keyword>
<dbReference type="PROSITE" id="PS50885">
    <property type="entry name" value="HAMP"/>
    <property type="match status" value="1"/>
</dbReference>
<dbReference type="SMART" id="SM00304">
    <property type="entry name" value="HAMP"/>
    <property type="match status" value="2"/>
</dbReference>
<dbReference type="InterPro" id="IPR003660">
    <property type="entry name" value="HAMP_dom"/>
</dbReference>
<keyword evidence="5 10" id="KW-1133">Transmembrane helix</keyword>
<sequence length="481" mass="52332">MVVLQHIPLKYKFWAVNGVTFFSTLLLVLVALWVEQGSLHAERQRVGEQLVHQAAQVRLTEFEPIAAGGRYARLEQGLGTSPRWFPVEQLVATDQDRLLGVWALRQNEQALLLGVKRQGYLELLLDRAPFYALVVFVLMVGVLLVSQLLILFITRHLHALRDVMQKVQESGDLTLRAQASSRDEVGAMARAFNAMQDAQQQVVGAVRKAAEELDQGASQLAGLMARVNDGMISQQSETDMVAAAVNEMSATVQDIAANGATTRDQSGQADELARQGRDQVLKVSETITGLATSIERCTQHMQRLEGHSKEISGVVRVIRDIAEQTNLLALNAAIEAARAGESGRGFAVVADEVRALAQRVQNSTDEIQRMIEALQGGTRDAVADMQASAELTHESVEQVEEAGTSLSRITTAVSQIRDGNSEIASAVEQQSEVAESITQSVVQIRDVTERTVEQTQQSAATSQQLAALAHQLTSAVSKLKT</sequence>
<evidence type="ECO:0000259" key="11">
    <source>
        <dbReference type="PROSITE" id="PS50111"/>
    </source>
</evidence>
<dbReference type="InterPro" id="IPR000727">
    <property type="entry name" value="T_SNARE_dom"/>
</dbReference>
<dbReference type="CDD" id="cd11386">
    <property type="entry name" value="MCP_signal"/>
    <property type="match status" value="1"/>
</dbReference>
<dbReference type="PROSITE" id="PS50192">
    <property type="entry name" value="T_SNARE"/>
    <property type="match status" value="1"/>
</dbReference>
<gene>
    <name evidence="14" type="ORF">BVH74_14665</name>
</gene>
<dbReference type="STRING" id="1931241.BVH74_14665"/>
<feature type="transmembrane region" description="Helical" evidence="10">
    <location>
        <begin position="130"/>
        <end position="154"/>
    </location>
</feature>
<dbReference type="PANTHER" id="PTHR32089">
    <property type="entry name" value="METHYL-ACCEPTING CHEMOTAXIS PROTEIN MCPB"/>
    <property type="match status" value="1"/>
</dbReference>
<organism evidence="14 15">
    <name type="scientific">Halopseudomonas phragmitis</name>
    <dbReference type="NCBI Taxonomy" id="1931241"/>
    <lineage>
        <taxon>Bacteria</taxon>
        <taxon>Pseudomonadati</taxon>
        <taxon>Pseudomonadota</taxon>
        <taxon>Gammaproteobacteria</taxon>
        <taxon>Pseudomonadales</taxon>
        <taxon>Pseudomonadaceae</taxon>
        <taxon>Halopseudomonas</taxon>
    </lineage>
</organism>
<feature type="domain" description="Methyl-accepting transducer" evidence="11">
    <location>
        <begin position="209"/>
        <end position="445"/>
    </location>
</feature>
<reference evidence="14 15" key="1">
    <citation type="submission" date="2017-03" db="EMBL/GenBank/DDBJ databases">
        <title>Complete genome sequence of the novel DNRA strain Pseudomonas sp. S-6-2 isolated from Chinese polluted river sediment. Journal of Biotechnology.</title>
        <authorList>
            <person name="Li J."/>
            <person name="Xiang F."/>
            <person name="Wang L."/>
            <person name="Xi L."/>
            <person name="Liu J."/>
        </authorList>
    </citation>
    <scope>NUCLEOTIDE SEQUENCE [LARGE SCALE GENOMIC DNA]</scope>
    <source>
        <strain evidence="14 15">S-6-2</strain>
    </source>
</reference>
<dbReference type="SUPFAM" id="SSF58104">
    <property type="entry name" value="Methyl-accepting chemotaxis protein (MCP) signaling domain"/>
    <property type="match status" value="1"/>
</dbReference>
<evidence type="ECO:0000256" key="6">
    <source>
        <dbReference type="ARBA" id="ARBA00023136"/>
    </source>
</evidence>
<dbReference type="PROSITE" id="PS50111">
    <property type="entry name" value="CHEMOTAXIS_TRANSDUC_2"/>
    <property type="match status" value="1"/>
</dbReference>
<dbReference type="GO" id="GO:0005886">
    <property type="term" value="C:plasma membrane"/>
    <property type="evidence" value="ECO:0007669"/>
    <property type="project" value="UniProtKB-SubCell"/>
</dbReference>
<dbReference type="EMBL" id="CP020100">
    <property type="protein sequence ID" value="AQZ95917.1"/>
    <property type="molecule type" value="Genomic_DNA"/>
</dbReference>
<comment type="similarity">
    <text evidence="8">Belongs to the methyl-accepting chemotaxis (MCP) protein family.</text>
</comment>
<dbReference type="InterPro" id="IPR004089">
    <property type="entry name" value="MCPsignal_dom"/>
</dbReference>
<evidence type="ECO:0000256" key="8">
    <source>
        <dbReference type="ARBA" id="ARBA00029447"/>
    </source>
</evidence>
<evidence type="ECO:0000256" key="2">
    <source>
        <dbReference type="ARBA" id="ARBA00022500"/>
    </source>
</evidence>
<dbReference type="RefSeq" id="WP_080050810.1">
    <property type="nucleotide sequence ID" value="NZ_CP020100.1"/>
</dbReference>
<dbReference type="Proteomes" id="UP000243488">
    <property type="component" value="Chromosome"/>
</dbReference>
<dbReference type="SMART" id="SM00283">
    <property type="entry name" value="MA"/>
    <property type="match status" value="1"/>
</dbReference>
<protein>
    <recommendedName>
        <fullName evidence="16">Methyl-accepting chemotaxis protein</fullName>
    </recommendedName>
</protein>
<keyword evidence="7 9" id="KW-0807">Transducer</keyword>
<evidence type="ECO:0008006" key="16">
    <source>
        <dbReference type="Google" id="ProtNLM"/>
    </source>
</evidence>
<keyword evidence="2" id="KW-0145">Chemotaxis</keyword>
<dbReference type="CDD" id="cd06225">
    <property type="entry name" value="HAMP"/>
    <property type="match status" value="1"/>
</dbReference>
<evidence type="ECO:0000256" key="5">
    <source>
        <dbReference type="ARBA" id="ARBA00022989"/>
    </source>
</evidence>
<dbReference type="FunFam" id="1.10.287.950:FF:000001">
    <property type="entry name" value="Methyl-accepting chemotaxis sensory transducer"/>
    <property type="match status" value="1"/>
</dbReference>
<feature type="domain" description="HAMP" evidence="13">
    <location>
        <begin position="151"/>
        <end position="204"/>
    </location>
</feature>
<keyword evidence="4 10" id="KW-0812">Transmembrane</keyword>
<evidence type="ECO:0000256" key="4">
    <source>
        <dbReference type="ARBA" id="ARBA00022692"/>
    </source>
</evidence>
<dbReference type="KEGG" id="ppha:BVH74_14665"/>
<comment type="subcellular location">
    <subcellularLocation>
        <location evidence="1">Cell inner membrane</location>
        <topology evidence="1">Multi-pass membrane protein</topology>
    </subcellularLocation>
</comment>
<keyword evidence="3" id="KW-0997">Cell inner membrane</keyword>
<evidence type="ECO:0000259" key="12">
    <source>
        <dbReference type="PROSITE" id="PS50192"/>
    </source>
</evidence>
<dbReference type="Pfam" id="PF00672">
    <property type="entry name" value="HAMP"/>
    <property type="match status" value="1"/>
</dbReference>
<keyword evidence="15" id="KW-1185">Reference proteome</keyword>
<evidence type="ECO:0000256" key="3">
    <source>
        <dbReference type="ARBA" id="ARBA00022519"/>
    </source>
</evidence>
<accession>A0A1V0B7M6</accession>
<dbReference type="GO" id="GO:0007165">
    <property type="term" value="P:signal transduction"/>
    <property type="evidence" value="ECO:0007669"/>
    <property type="project" value="UniProtKB-KW"/>
</dbReference>
<evidence type="ECO:0000259" key="13">
    <source>
        <dbReference type="PROSITE" id="PS50885"/>
    </source>
</evidence>
<dbReference type="PANTHER" id="PTHR32089:SF119">
    <property type="entry name" value="METHYL-ACCEPTING CHEMOTAXIS PROTEIN CTPL"/>
    <property type="match status" value="1"/>
</dbReference>
<dbReference type="Gene3D" id="1.10.287.950">
    <property type="entry name" value="Methyl-accepting chemotaxis protein"/>
    <property type="match status" value="1"/>
</dbReference>
<evidence type="ECO:0000256" key="10">
    <source>
        <dbReference type="SAM" id="Phobius"/>
    </source>
</evidence>
<feature type="domain" description="T-SNARE coiled-coil homology" evidence="12">
    <location>
        <begin position="396"/>
        <end position="458"/>
    </location>
</feature>
<evidence type="ECO:0000256" key="7">
    <source>
        <dbReference type="ARBA" id="ARBA00023224"/>
    </source>
</evidence>
<name>A0A1V0B7M6_9GAMM</name>
<dbReference type="GO" id="GO:0006935">
    <property type="term" value="P:chemotaxis"/>
    <property type="evidence" value="ECO:0007669"/>
    <property type="project" value="UniProtKB-KW"/>
</dbReference>
<dbReference type="AlphaFoldDB" id="A0A1V0B7M6"/>